<accession>A0A482WK16</accession>
<dbReference type="InParanoid" id="A0A482WK16"/>
<dbReference type="EMBL" id="QKKF02033617">
    <property type="protein sequence ID" value="RZF33670.1"/>
    <property type="molecule type" value="Genomic_DNA"/>
</dbReference>
<dbReference type="InterPro" id="IPR000953">
    <property type="entry name" value="Chromo/chromo_shadow_dom"/>
</dbReference>
<evidence type="ECO:0000256" key="2">
    <source>
        <dbReference type="ARBA" id="ARBA00022737"/>
    </source>
</evidence>
<sequence>MEIKKDDDEVDGFDRGLDPEKIMGATYSKGGELMLLMKWKGVEKPDLVLAKIANVRCPQIVINYYEETLTWYIPINEDNFENYLEHRWVFIDSTD</sequence>
<evidence type="ECO:0000259" key="4">
    <source>
        <dbReference type="PROSITE" id="PS50013"/>
    </source>
</evidence>
<dbReference type="InterPro" id="IPR051219">
    <property type="entry name" value="Heterochromatin_chromo-domain"/>
</dbReference>
<dbReference type="InterPro" id="IPR016197">
    <property type="entry name" value="Chromo-like_dom_sf"/>
</dbReference>
<dbReference type="PANTHER" id="PTHR22812">
    <property type="entry name" value="CHROMOBOX PROTEIN"/>
    <property type="match status" value="1"/>
</dbReference>
<protein>
    <recommendedName>
        <fullName evidence="4">Chromo domain-containing protein</fullName>
    </recommendedName>
</protein>
<evidence type="ECO:0000313" key="6">
    <source>
        <dbReference type="Proteomes" id="UP000291343"/>
    </source>
</evidence>
<dbReference type="SMART" id="SM00300">
    <property type="entry name" value="ChSh"/>
    <property type="match status" value="1"/>
</dbReference>
<keyword evidence="2" id="KW-0677">Repeat</keyword>
<comment type="caution">
    <text evidence="5">The sequence shown here is derived from an EMBL/GenBank/DDBJ whole genome shotgun (WGS) entry which is preliminary data.</text>
</comment>
<dbReference type="InterPro" id="IPR008251">
    <property type="entry name" value="Chromo_shadow_dom"/>
</dbReference>
<comment type="subcellular location">
    <subcellularLocation>
        <location evidence="1">Nucleus</location>
    </subcellularLocation>
</comment>
<proteinExistence type="predicted"/>
<dbReference type="SUPFAM" id="SSF54160">
    <property type="entry name" value="Chromo domain-like"/>
    <property type="match status" value="1"/>
</dbReference>
<dbReference type="GO" id="GO:0005634">
    <property type="term" value="C:nucleus"/>
    <property type="evidence" value="ECO:0007669"/>
    <property type="project" value="UniProtKB-SubCell"/>
</dbReference>
<evidence type="ECO:0000313" key="5">
    <source>
        <dbReference type="EMBL" id="RZF33670.1"/>
    </source>
</evidence>
<dbReference type="Gene3D" id="2.40.50.40">
    <property type="match status" value="1"/>
</dbReference>
<evidence type="ECO:0000256" key="1">
    <source>
        <dbReference type="ARBA" id="ARBA00004123"/>
    </source>
</evidence>
<dbReference type="GO" id="GO:0005694">
    <property type="term" value="C:chromosome"/>
    <property type="evidence" value="ECO:0007669"/>
    <property type="project" value="UniProtKB-ARBA"/>
</dbReference>
<organism evidence="5 6">
    <name type="scientific">Laodelphax striatellus</name>
    <name type="common">Small brown planthopper</name>
    <name type="synonym">Delphax striatella</name>
    <dbReference type="NCBI Taxonomy" id="195883"/>
    <lineage>
        <taxon>Eukaryota</taxon>
        <taxon>Metazoa</taxon>
        <taxon>Ecdysozoa</taxon>
        <taxon>Arthropoda</taxon>
        <taxon>Hexapoda</taxon>
        <taxon>Insecta</taxon>
        <taxon>Pterygota</taxon>
        <taxon>Neoptera</taxon>
        <taxon>Paraneoptera</taxon>
        <taxon>Hemiptera</taxon>
        <taxon>Auchenorrhyncha</taxon>
        <taxon>Fulgoroidea</taxon>
        <taxon>Delphacidae</taxon>
        <taxon>Criomorphinae</taxon>
        <taxon>Laodelphax</taxon>
    </lineage>
</organism>
<dbReference type="OrthoDB" id="273092at2759"/>
<gene>
    <name evidence="5" type="ORF">LSTR_LSTR007048</name>
</gene>
<dbReference type="STRING" id="195883.A0A482WK16"/>
<feature type="domain" description="Chromo" evidence="4">
    <location>
        <begin position="17"/>
        <end position="76"/>
    </location>
</feature>
<dbReference type="PROSITE" id="PS50013">
    <property type="entry name" value="CHROMO_2"/>
    <property type="match status" value="1"/>
</dbReference>
<dbReference type="SMR" id="A0A482WK16"/>
<reference evidence="5 6" key="1">
    <citation type="journal article" date="2017" name="Gigascience">
        <title>Genome sequence of the small brown planthopper, Laodelphax striatellus.</title>
        <authorList>
            <person name="Zhu J."/>
            <person name="Jiang F."/>
            <person name="Wang X."/>
            <person name="Yang P."/>
            <person name="Bao Y."/>
            <person name="Zhao W."/>
            <person name="Wang W."/>
            <person name="Lu H."/>
            <person name="Wang Q."/>
            <person name="Cui N."/>
            <person name="Li J."/>
            <person name="Chen X."/>
            <person name="Luo L."/>
            <person name="Yu J."/>
            <person name="Kang L."/>
            <person name="Cui F."/>
        </authorList>
    </citation>
    <scope>NUCLEOTIDE SEQUENCE [LARGE SCALE GENOMIC DNA]</scope>
    <source>
        <strain evidence="5">Lst14</strain>
    </source>
</reference>
<evidence type="ECO:0000256" key="3">
    <source>
        <dbReference type="ARBA" id="ARBA00023242"/>
    </source>
</evidence>
<keyword evidence="6" id="KW-1185">Reference proteome</keyword>
<dbReference type="Proteomes" id="UP000291343">
    <property type="component" value="Unassembled WGS sequence"/>
</dbReference>
<dbReference type="AlphaFoldDB" id="A0A482WK16"/>
<name>A0A482WK16_LAOST</name>
<dbReference type="Pfam" id="PF01393">
    <property type="entry name" value="Chromo_shadow"/>
    <property type="match status" value="1"/>
</dbReference>
<keyword evidence="3" id="KW-0539">Nucleus</keyword>
<dbReference type="FunFam" id="2.40.50.40:FF:000031">
    <property type="entry name" value="Heterochromatin protein 1"/>
    <property type="match status" value="1"/>
</dbReference>